<protein>
    <submittedName>
        <fullName evidence="2">Uncharacterized protein</fullName>
    </submittedName>
</protein>
<feature type="compositionally biased region" description="Polar residues" evidence="1">
    <location>
        <begin position="66"/>
        <end position="76"/>
    </location>
</feature>
<comment type="caution">
    <text evidence="2">The sequence shown here is derived from an EMBL/GenBank/DDBJ whole genome shotgun (WGS) entry which is preliminary data.</text>
</comment>
<gene>
    <name evidence="2" type="ORF">GH714_042108</name>
</gene>
<keyword evidence="3" id="KW-1185">Reference proteome</keyword>
<proteinExistence type="predicted"/>
<sequence>MRVKMRLPKAEVEKLMQESKDDAEAAAKIMELCIANKGGKRSTEIAPQQQVHLQWPWQSRKRKCQGTETSELPSSQ</sequence>
<dbReference type="PANTHER" id="PTHR33148">
    <property type="entry name" value="PLASTID MOVEMENT IMPAIRED PROTEIN-RELATED"/>
    <property type="match status" value="1"/>
</dbReference>
<organism evidence="2 3">
    <name type="scientific">Hevea brasiliensis</name>
    <name type="common">Para rubber tree</name>
    <name type="synonym">Siphonia brasiliensis</name>
    <dbReference type="NCBI Taxonomy" id="3981"/>
    <lineage>
        <taxon>Eukaryota</taxon>
        <taxon>Viridiplantae</taxon>
        <taxon>Streptophyta</taxon>
        <taxon>Embryophyta</taxon>
        <taxon>Tracheophyta</taxon>
        <taxon>Spermatophyta</taxon>
        <taxon>Magnoliopsida</taxon>
        <taxon>eudicotyledons</taxon>
        <taxon>Gunneridae</taxon>
        <taxon>Pentapetalae</taxon>
        <taxon>rosids</taxon>
        <taxon>fabids</taxon>
        <taxon>Malpighiales</taxon>
        <taxon>Euphorbiaceae</taxon>
        <taxon>Crotonoideae</taxon>
        <taxon>Micrandreae</taxon>
        <taxon>Hevea</taxon>
    </lineage>
</organism>
<dbReference type="Proteomes" id="UP000467840">
    <property type="component" value="Chromosome 15"/>
</dbReference>
<accession>A0A6A6MUL6</accession>
<dbReference type="PANTHER" id="PTHR33148:SF3">
    <property type="entry name" value="DUF4228 DOMAIN PROTEIN"/>
    <property type="match status" value="1"/>
</dbReference>
<name>A0A6A6MUL6_HEVBR</name>
<evidence type="ECO:0000256" key="1">
    <source>
        <dbReference type="SAM" id="MobiDB-lite"/>
    </source>
</evidence>
<reference evidence="2 3" key="1">
    <citation type="journal article" date="2020" name="Mol. Plant">
        <title>The Chromosome-Based Rubber Tree Genome Provides New Insights into Spurge Genome Evolution and Rubber Biosynthesis.</title>
        <authorList>
            <person name="Liu J."/>
            <person name="Shi C."/>
            <person name="Shi C.C."/>
            <person name="Li W."/>
            <person name="Zhang Q.J."/>
            <person name="Zhang Y."/>
            <person name="Li K."/>
            <person name="Lu H.F."/>
            <person name="Shi C."/>
            <person name="Zhu S.T."/>
            <person name="Xiao Z.Y."/>
            <person name="Nan H."/>
            <person name="Yue Y."/>
            <person name="Zhu X.G."/>
            <person name="Wu Y."/>
            <person name="Hong X.N."/>
            <person name="Fan G.Y."/>
            <person name="Tong Y."/>
            <person name="Zhang D."/>
            <person name="Mao C.L."/>
            <person name="Liu Y.L."/>
            <person name="Hao S.J."/>
            <person name="Liu W.Q."/>
            <person name="Lv M.Q."/>
            <person name="Zhang H.B."/>
            <person name="Liu Y."/>
            <person name="Hu-Tang G.R."/>
            <person name="Wang J.P."/>
            <person name="Wang J.H."/>
            <person name="Sun Y.H."/>
            <person name="Ni S.B."/>
            <person name="Chen W.B."/>
            <person name="Zhang X.C."/>
            <person name="Jiao Y.N."/>
            <person name="Eichler E.E."/>
            <person name="Li G.H."/>
            <person name="Liu X."/>
            <person name="Gao L.Z."/>
        </authorList>
    </citation>
    <scope>NUCLEOTIDE SEQUENCE [LARGE SCALE GENOMIC DNA]</scope>
    <source>
        <strain evidence="3">cv. GT1</strain>
        <tissue evidence="2">Leaf</tissue>
    </source>
</reference>
<feature type="region of interest" description="Disordered" evidence="1">
    <location>
        <begin position="40"/>
        <end position="76"/>
    </location>
</feature>
<dbReference type="EMBL" id="JAAGAX010000005">
    <property type="protein sequence ID" value="KAF2316767.1"/>
    <property type="molecule type" value="Genomic_DNA"/>
</dbReference>
<dbReference type="AlphaFoldDB" id="A0A6A6MUL6"/>
<evidence type="ECO:0000313" key="3">
    <source>
        <dbReference type="Proteomes" id="UP000467840"/>
    </source>
</evidence>
<evidence type="ECO:0000313" key="2">
    <source>
        <dbReference type="EMBL" id="KAF2316767.1"/>
    </source>
</evidence>